<evidence type="ECO:0000313" key="2">
    <source>
        <dbReference type="EMBL" id="KAJ6224828.1"/>
    </source>
</evidence>
<evidence type="ECO:0000313" key="3">
    <source>
        <dbReference type="Proteomes" id="UP001142055"/>
    </source>
</evidence>
<reference evidence="2" key="1">
    <citation type="submission" date="2022-12" db="EMBL/GenBank/DDBJ databases">
        <title>Genome assemblies of Blomia tropicalis.</title>
        <authorList>
            <person name="Cui Y."/>
        </authorList>
    </citation>
    <scope>NUCLEOTIDE SEQUENCE</scope>
    <source>
        <tissue evidence="2">Adult mites</tissue>
    </source>
</reference>
<dbReference type="Proteomes" id="UP001142055">
    <property type="component" value="Chromosome 1"/>
</dbReference>
<dbReference type="AlphaFoldDB" id="A0A9Q0RQT1"/>
<dbReference type="Pfam" id="PF08923">
    <property type="entry name" value="MAPKK1_Int"/>
    <property type="match status" value="1"/>
</dbReference>
<comment type="caution">
    <text evidence="2">The sequence shown here is derived from an EMBL/GenBank/DDBJ whole genome shotgun (WGS) entry which is preliminary data.</text>
</comment>
<evidence type="ECO:0000256" key="1">
    <source>
        <dbReference type="ARBA" id="ARBA00005356"/>
    </source>
</evidence>
<accession>A0A9Q0RQT1</accession>
<dbReference type="GO" id="GO:0071230">
    <property type="term" value="P:cellular response to amino acid stimulus"/>
    <property type="evidence" value="ECO:0007669"/>
    <property type="project" value="TreeGrafter"/>
</dbReference>
<keyword evidence="3" id="KW-1185">Reference proteome</keyword>
<dbReference type="InterPro" id="IPR015019">
    <property type="entry name" value="LAMTOR3"/>
</dbReference>
<dbReference type="PANTHER" id="PTHR13378:SF1">
    <property type="entry name" value="RAGULATOR COMPLEX PROTEIN LAMTOR3"/>
    <property type="match status" value="1"/>
</dbReference>
<comment type="similarity">
    <text evidence="1">Belongs to the LAMTOR3 family.</text>
</comment>
<dbReference type="EMBL" id="JAPWDV010000001">
    <property type="protein sequence ID" value="KAJ6224828.1"/>
    <property type="molecule type" value="Genomic_DNA"/>
</dbReference>
<dbReference type="SMART" id="SM01278">
    <property type="entry name" value="MAPKK1_Int"/>
    <property type="match status" value="1"/>
</dbReference>
<dbReference type="Gene3D" id="3.30.450.30">
    <property type="entry name" value="Dynein light chain 2a, cytoplasmic"/>
    <property type="match status" value="1"/>
</dbReference>
<dbReference type="OMA" id="SENIHKM"/>
<gene>
    <name evidence="2" type="ORF">RDWZM_003373</name>
</gene>
<dbReference type="SUPFAM" id="SSF103196">
    <property type="entry name" value="Roadblock/LC7 domain"/>
    <property type="match status" value="1"/>
</dbReference>
<name>A0A9Q0RQT1_BLOTA</name>
<proteinExistence type="inferred from homology"/>
<dbReference type="GO" id="GO:0032008">
    <property type="term" value="P:positive regulation of TOR signaling"/>
    <property type="evidence" value="ECO:0007669"/>
    <property type="project" value="TreeGrafter"/>
</dbReference>
<dbReference type="GO" id="GO:0071986">
    <property type="term" value="C:Ragulator complex"/>
    <property type="evidence" value="ECO:0007669"/>
    <property type="project" value="TreeGrafter"/>
</dbReference>
<organism evidence="2 3">
    <name type="scientific">Blomia tropicalis</name>
    <name type="common">Mite</name>
    <dbReference type="NCBI Taxonomy" id="40697"/>
    <lineage>
        <taxon>Eukaryota</taxon>
        <taxon>Metazoa</taxon>
        <taxon>Ecdysozoa</taxon>
        <taxon>Arthropoda</taxon>
        <taxon>Chelicerata</taxon>
        <taxon>Arachnida</taxon>
        <taxon>Acari</taxon>
        <taxon>Acariformes</taxon>
        <taxon>Sarcoptiformes</taxon>
        <taxon>Astigmata</taxon>
        <taxon>Glycyphagoidea</taxon>
        <taxon>Echimyopodidae</taxon>
        <taxon>Blomia</taxon>
    </lineage>
</organism>
<sequence length="127" mass="14361">MSLLEETTREINSLFKNYIDLVAVLICDCEGASVLKLISDNHVNNLQQGNFMMQKLISCSENVCKLELGECKRIVSQFDDYQMVTFFKDRLVVTLIGNNQIETGTLISLESEFKTICDTIQAEIKGI</sequence>
<protein>
    <submittedName>
        <fullName evidence="2">Uncharacterized protein</fullName>
    </submittedName>
</protein>
<dbReference type="PANTHER" id="PTHR13378">
    <property type="entry name" value="REGULATOR COMPLEX PROTEIN LAMTOR3"/>
    <property type="match status" value="1"/>
</dbReference>